<name>A0A9N8Q1I3_CHRIL</name>
<keyword evidence="4 10" id="KW-0812">Transmembrane</keyword>
<feature type="transmembrane region" description="Helical" evidence="10">
    <location>
        <begin position="303"/>
        <end position="325"/>
    </location>
</feature>
<evidence type="ECO:0000256" key="2">
    <source>
        <dbReference type="ARBA" id="ARBA00022475"/>
    </source>
</evidence>
<dbReference type="PANTHER" id="PTHR21137:SF35">
    <property type="entry name" value="ODORANT RECEPTOR 19A-RELATED"/>
    <property type="match status" value="1"/>
</dbReference>
<keyword evidence="8 10" id="KW-0675">Receptor</keyword>
<dbReference type="Pfam" id="PF02949">
    <property type="entry name" value="7tm_6"/>
    <property type="match status" value="1"/>
</dbReference>
<evidence type="ECO:0000256" key="9">
    <source>
        <dbReference type="ARBA" id="ARBA00023224"/>
    </source>
</evidence>
<reference evidence="11" key="1">
    <citation type="submission" date="2021-12" db="EMBL/GenBank/DDBJ databases">
        <authorList>
            <person name="King R."/>
        </authorList>
    </citation>
    <scope>NUCLEOTIDE SEQUENCE</scope>
</reference>
<keyword evidence="6 10" id="KW-1133">Transmembrane helix</keyword>
<evidence type="ECO:0000256" key="7">
    <source>
        <dbReference type="ARBA" id="ARBA00023136"/>
    </source>
</evidence>
<keyword evidence="5 10" id="KW-0552">Olfaction</keyword>
<evidence type="ECO:0000256" key="8">
    <source>
        <dbReference type="ARBA" id="ARBA00023170"/>
    </source>
</evidence>
<evidence type="ECO:0000256" key="6">
    <source>
        <dbReference type="ARBA" id="ARBA00022989"/>
    </source>
</evidence>
<feature type="transmembrane region" description="Helical" evidence="10">
    <location>
        <begin position="109"/>
        <end position="127"/>
    </location>
</feature>
<dbReference type="InterPro" id="IPR004117">
    <property type="entry name" value="7tm6_olfct_rcpt"/>
</dbReference>
<organism evidence="11 12">
    <name type="scientific">Chrysodeixis includens</name>
    <name type="common">Soybean looper</name>
    <name type="synonym">Pseudoplusia includens</name>
    <dbReference type="NCBI Taxonomy" id="689277"/>
    <lineage>
        <taxon>Eukaryota</taxon>
        <taxon>Metazoa</taxon>
        <taxon>Ecdysozoa</taxon>
        <taxon>Arthropoda</taxon>
        <taxon>Hexapoda</taxon>
        <taxon>Insecta</taxon>
        <taxon>Pterygota</taxon>
        <taxon>Neoptera</taxon>
        <taxon>Endopterygota</taxon>
        <taxon>Lepidoptera</taxon>
        <taxon>Glossata</taxon>
        <taxon>Ditrysia</taxon>
        <taxon>Noctuoidea</taxon>
        <taxon>Noctuidae</taxon>
        <taxon>Plusiinae</taxon>
        <taxon>Chrysodeixis</taxon>
    </lineage>
</organism>
<evidence type="ECO:0000256" key="3">
    <source>
        <dbReference type="ARBA" id="ARBA00022606"/>
    </source>
</evidence>
<dbReference type="EMBL" id="LR824017">
    <property type="protein sequence ID" value="CAD0201536.1"/>
    <property type="molecule type" value="Genomic_DNA"/>
</dbReference>
<keyword evidence="2" id="KW-1003">Cell membrane</keyword>
<comment type="similarity">
    <text evidence="10">Belongs to the insect chemoreceptor superfamily. Heteromeric odorant receptor channel (TC 1.A.69) family.</text>
</comment>
<dbReference type="Proteomes" id="UP001154114">
    <property type="component" value="Chromosome 14"/>
</dbReference>
<evidence type="ECO:0000256" key="4">
    <source>
        <dbReference type="ARBA" id="ARBA00022692"/>
    </source>
</evidence>
<dbReference type="OrthoDB" id="6617147at2759"/>
<keyword evidence="7 10" id="KW-0472">Membrane</keyword>
<sequence length="437" mass="50013">MSSKCCQPLTIEIIRSTKPSRYFLSDLLNKQYQVNTDWSAIMGVFVNNPNTSLGFCLTVLKLVGFLDLRDTVNRYGLFSLLYSFFWFMFLVGFILVAQTSTMFQIWGDLALMTNASFLLFTNLAFALKIINVLVRRRDVQGIIDESNDELSKENRQKGIEIVESCNRETTRSMYLYMWLSGVTVLGWVVSAEKNQLPLRAWYPYDTSKSPAYEITYANQSTALSIAALVNICSDTLVTSLIAVCRCRLRLVALSLRTLCEHIQVPDNHLMTTEDEKIVYKRLQQCVMKHEAALRTARQIQKCFTYPILAQFTVSVVIICVTAYQLAIELNNRKWVRIVSMVAYLLCMALQVFLYCYQGNQLTEESLEIADAAYECPWYTCSLRTRRALLIVMVRTRRVVCLTAGGFTKLSLGCFTSIIKASYTFFTVLKQVEDRNPK</sequence>
<evidence type="ECO:0000256" key="10">
    <source>
        <dbReference type="RuleBase" id="RU351113"/>
    </source>
</evidence>
<dbReference type="PANTHER" id="PTHR21137">
    <property type="entry name" value="ODORANT RECEPTOR"/>
    <property type="match status" value="1"/>
</dbReference>
<feature type="transmembrane region" description="Helical" evidence="10">
    <location>
        <begin position="337"/>
        <end position="356"/>
    </location>
</feature>
<feature type="transmembrane region" description="Helical" evidence="10">
    <location>
        <begin position="75"/>
        <end position="97"/>
    </location>
</feature>
<dbReference type="GO" id="GO:0007165">
    <property type="term" value="P:signal transduction"/>
    <property type="evidence" value="ECO:0007669"/>
    <property type="project" value="UniProtKB-KW"/>
</dbReference>
<dbReference type="GO" id="GO:0005549">
    <property type="term" value="F:odorant binding"/>
    <property type="evidence" value="ECO:0007669"/>
    <property type="project" value="InterPro"/>
</dbReference>
<keyword evidence="9 10" id="KW-0807">Transducer</keyword>
<keyword evidence="12" id="KW-1185">Reference proteome</keyword>
<evidence type="ECO:0000313" key="11">
    <source>
        <dbReference type="EMBL" id="CAD0201536.1"/>
    </source>
</evidence>
<protein>
    <recommendedName>
        <fullName evidence="10">Odorant receptor</fullName>
    </recommendedName>
</protein>
<feature type="transmembrane region" description="Helical" evidence="10">
    <location>
        <begin position="222"/>
        <end position="244"/>
    </location>
</feature>
<evidence type="ECO:0000313" key="12">
    <source>
        <dbReference type="Proteomes" id="UP001154114"/>
    </source>
</evidence>
<gene>
    <name evidence="11" type="ORF">CINC_LOCUS3206</name>
</gene>
<dbReference type="GO" id="GO:0004984">
    <property type="term" value="F:olfactory receptor activity"/>
    <property type="evidence" value="ECO:0007669"/>
    <property type="project" value="InterPro"/>
</dbReference>
<keyword evidence="3 10" id="KW-0716">Sensory transduction</keyword>
<dbReference type="GO" id="GO:0005886">
    <property type="term" value="C:plasma membrane"/>
    <property type="evidence" value="ECO:0007669"/>
    <property type="project" value="UniProtKB-SubCell"/>
</dbReference>
<dbReference type="AlphaFoldDB" id="A0A9N8Q1I3"/>
<accession>A0A9N8Q1I3</accession>
<evidence type="ECO:0000256" key="5">
    <source>
        <dbReference type="ARBA" id="ARBA00022725"/>
    </source>
</evidence>
<comment type="subcellular location">
    <subcellularLocation>
        <location evidence="1 10">Cell membrane</location>
        <topology evidence="1 10">Multi-pass membrane protein</topology>
    </subcellularLocation>
</comment>
<comment type="caution">
    <text evidence="10">Lacks conserved residue(s) required for the propagation of feature annotation.</text>
</comment>
<evidence type="ECO:0000256" key="1">
    <source>
        <dbReference type="ARBA" id="ARBA00004651"/>
    </source>
</evidence>
<feature type="transmembrane region" description="Helical" evidence="10">
    <location>
        <begin position="173"/>
        <end position="191"/>
    </location>
</feature>
<proteinExistence type="inferred from homology"/>